<evidence type="ECO:0000313" key="16">
    <source>
        <dbReference type="Proteomes" id="UP000431092"/>
    </source>
</evidence>
<keyword evidence="4 10" id="KW-0812">Transmembrane</keyword>
<dbReference type="InterPro" id="IPR002550">
    <property type="entry name" value="CNNM"/>
</dbReference>
<keyword evidence="12" id="KW-0732">Signal</keyword>
<dbReference type="InterPro" id="IPR046342">
    <property type="entry name" value="CBS_dom_sf"/>
</dbReference>
<evidence type="ECO:0000256" key="10">
    <source>
        <dbReference type="PROSITE-ProRule" id="PRU01193"/>
    </source>
</evidence>
<dbReference type="Proteomes" id="UP000431092">
    <property type="component" value="Unassembled WGS sequence"/>
</dbReference>
<dbReference type="Pfam" id="PF00571">
    <property type="entry name" value="CBS"/>
    <property type="match status" value="2"/>
</dbReference>
<dbReference type="Pfam" id="PF03471">
    <property type="entry name" value="CorC_HlyC"/>
    <property type="match status" value="1"/>
</dbReference>
<dbReference type="SMART" id="SM00116">
    <property type="entry name" value="CBS"/>
    <property type="match status" value="2"/>
</dbReference>
<evidence type="ECO:0000256" key="1">
    <source>
        <dbReference type="ARBA" id="ARBA00004651"/>
    </source>
</evidence>
<feature type="domain" description="CBS" evidence="13">
    <location>
        <begin position="305"/>
        <end position="362"/>
    </location>
</feature>
<proteinExistence type="inferred from homology"/>
<keyword evidence="8 10" id="KW-0472">Membrane</keyword>
<dbReference type="GO" id="GO:0050660">
    <property type="term" value="F:flavin adenine dinucleotide binding"/>
    <property type="evidence" value="ECO:0007669"/>
    <property type="project" value="InterPro"/>
</dbReference>
<dbReference type="InterPro" id="IPR016169">
    <property type="entry name" value="FAD-bd_PCMH_sub2"/>
</dbReference>
<keyword evidence="3" id="KW-1003">Cell membrane</keyword>
<feature type="domain" description="CBS" evidence="13">
    <location>
        <begin position="238"/>
        <end position="298"/>
    </location>
</feature>
<evidence type="ECO:0000256" key="4">
    <source>
        <dbReference type="ARBA" id="ARBA00022692"/>
    </source>
</evidence>
<evidence type="ECO:0000256" key="12">
    <source>
        <dbReference type="SAM" id="SignalP"/>
    </source>
</evidence>
<evidence type="ECO:0000256" key="3">
    <source>
        <dbReference type="ARBA" id="ARBA00022475"/>
    </source>
</evidence>
<dbReference type="GO" id="GO:0005886">
    <property type="term" value="C:plasma membrane"/>
    <property type="evidence" value="ECO:0007669"/>
    <property type="project" value="UniProtKB-SubCell"/>
</dbReference>
<comment type="subcellular location">
    <subcellularLocation>
        <location evidence="1">Cell membrane</location>
        <topology evidence="1">Multi-pass membrane protein</topology>
    </subcellularLocation>
</comment>
<sequence>MTTPSRTRSVRCSTCSARCCSPTSPAAGDPRADTVTIQLVLGAALALVLTFVLALTEAAVQRVSRHTSEEMLDEGRPGSRALATVVADKPGYISAATFLRVVTEATMAVLVTVAVTERLDGPVAPVLVSIGVMAVLSFVLAGVSPRTLGHQHATRVSLMMSPALVWLRRVLGPLVRLLVAFGNAVTPGKGYAEGPFATEGELRDLVDMASQRAVIEDDEREMIHSVFELGDTVAREVMVPRTDMITLEHDKTLGKAMSLFLRSGFSRIPVVGEDSDDVLGLLYLKDVTRRVNDDDHARSLAVDELMRPMHFVPDSKPVDDLLREMQQDQVHLAIVVDEYGGTAGLVTIEDILEEIVGEIADEHDREALGVEPLEDGTVRIPATMHVDDFAEEFGVDLEEEDVDTVGGLIAKVSGRVPIPGSRVELLGLELTAERPAGRRHRIATVIVRRLPQEPSPVDVWEAERDRDRILRADTVDAARHQEDHS</sequence>
<feature type="signal peptide" evidence="12">
    <location>
        <begin position="1"/>
        <end position="26"/>
    </location>
</feature>
<gene>
    <name evidence="15" type="ORF">GGG17_12290</name>
</gene>
<dbReference type="FunFam" id="3.10.580.10:FF:000002">
    <property type="entry name" value="Magnesium/cobalt efflux protein CorC"/>
    <property type="match status" value="1"/>
</dbReference>
<dbReference type="PANTHER" id="PTHR22777:SF32">
    <property type="entry name" value="UPF0053 INNER MEMBRANE PROTEIN YFJD"/>
    <property type="match status" value="1"/>
</dbReference>
<dbReference type="EMBL" id="WLVL01000040">
    <property type="protein sequence ID" value="MTB72728.1"/>
    <property type="molecule type" value="Genomic_DNA"/>
</dbReference>
<dbReference type="Gene3D" id="3.30.465.10">
    <property type="match status" value="1"/>
</dbReference>
<dbReference type="CDD" id="cd04590">
    <property type="entry name" value="CBS_pair_CorC_HlyC_assoc"/>
    <property type="match status" value="1"/>
</dbReference>
<feature type="domain" description="CNNM transmembrane" evidence="14">
    <location>
        <begin position="32"/>
        <end position="219"/>
    </location>
</feature>
<dbReference type="Pfam" id="PF01595">
    <property type="entry name" value="CNNM"/>
    <property type="match status" value="1"/>
</dbReference>
<evidence type="ECO:0000313" key="15">
    <source>
        <dbReference type="EMBL" id="MTB72728.1"/>
    </source>
</evidence>
<keyword evidence="5" id="KW-0677">Repeat</keyword>
<dbReference type="PROSITE" id="PS51371">
    <property type="entry name" value="CBS"/>
    <property type="match status" value="2"/>
</dbReference>
<keyword evidence="6 10" id="KW-1133">Transmembrane helix</keyword>
<evidence type="ECO:0000256" key="7">
    <source>
        <dbReference type="ARBA" id="ARBA00023122"/>
    </source>
</evidence>
<accession>A0A6I3IER2</accession>
<dbReference type="PROSITE" id="PS51846">
    <property type="entry name" value="CNNM"/>
    <property type="match status" value="1"/>
</dbReference>
<evidence type="ECO:0000256" key="11">
    <source>
        <dbReference type="SAM" id="Phobius"/>
    </source>
</evidence>
<comment type="similarity">
    <text evidence="2">Belongs to the UPF0053 family.</text>
</comment>
<dbReference type="InterPro" id="IPR005170">
    <property type="entry name" value="Transptr-assoc_dom"/>
</dbReference>
<evidence type="ECO:0000256" key="8">
    <source>
        <dbReference type="ARBA" id="ARBA00023136"/>
    </source>
</evidence>
<dbReference type="InterPro" id="IPR000644">
    <property type="entry name" value="CBS_dom"/>
</dbReference>
<keyword evidence="7 9" id="KW-0129">CBS domain</keyword>
<feature type="transmembrane region" description="Helical" evidence="11">
    <location>
        <begin position="98"/>
        <end position="116"/>
    </location>
</feature>
<organism evidence="15 16">
    <name type="scientific">Arsenicicoccus cauae</name>
    <dbReference type="NCBI Taxonomy" id="2663847"/>
    <lineage>
        <taxon>Bacteria</taxon>
        <taxon>Bacillati</taxon>
        <taxon>Actinomycetota</taxon>
        <taxon>Actinomycetes</taxon>
        <taxon>Micrococcales</taxon>
        <taxon>Intrasporangiaceae</taxon>
        <taxon>Arsenicicoccus</taxon>
    </lineage>
</organism>
<evidence type="ECO:0000259" key="14">
    <source>
        <dbReference type="PROSITE" id="PS51846"/>
    </source>
</evidence>
<dbReference type="InterPro" id="IPR036318">
    <property type="entry name" value="FAD-bd_PCMH-like_sf"/>
</dbReference>
<name>A0A6I3IER2_9MICO</name>
<dbReference type="SUPFAM" id="SSF56176">
    <property type="entry name" value="FAD-binding/transporter-associated domain-like"/>
    <property type="match status" value="1"/>
</dbReference>
<dbReference type="SMART" id="SM01091">
    <property type="entry name" value="CorC_HlyC"/>
    <property type="match status" value="1"/>
</dbReference>
<dbReference type="Gene3D" id="3.10.580.10">
    <property type="entry name" value="CBS-domain"/>
    <property type="match status" value="1"/>
</dbReference>
<dbReference type="PANTHER" id="PTHR22777">
    <property type="entry name" value="HEMOLYSIN-RELATED"/>
    <property type="match status" value="1"/>
</dbReference>
<evidence type="ECO:0000259" key="13">
    <source>
        <dbReference type="PROSITE" id="PS51371"/>
    </source>
</evidence>
<evidence type="ECO:0000256" key="2">
    <source>
        <dbReference type="ARBA" id="ARBA00006337"/>
    </source>
</evidence>
<feature type="transmembrane region" description="Helical" evidence="11">
    <location>
        <begin position="35"/>
        <end position="55"/>
    </location>
</feature>
<dbReference type="AlphaFoldDB" id="A0A6I3IER2"/>
<feature type="chain" id="PRO_5026348131" evidence="12">
    <location>
        <begin position="27"/>
        <end position="485"/>
    </location>
</feature>
<protein>
    <submittedName>
        <fullName evidence="15">DUF21 domain-containing protein</fullName>
    </submittedName>
</protein>
<feature type="transmembrane region" description="Helical" evidence="11">
    <location>
        <begin position="122"/>
        <end position="143"/>
    </location>
</feature>
<evidence type="ECO:0000256" key="9">
    <source>
        <dbReference type="PROSITE-ProRule" id="PRU00703"/>
    </source>
</evidence>
<reference evidence="15 16" key="1">
    <citation type="submission" date="2019-11" db="EMBL/GenBank/DDBJ databases">
        <title>Whole genome sequencing identifies a novel species of the genus Arsenicicoccus isolated from human blood.</title>
        <authorList>
            <person name="Jeong J.H."/>
            <person name="Kweon O.J."/>
            <person name="Kim H.R."/>
            <person name="Kim T.-H."/>
            <person name="Ha S.-M."/>
            <person name="Lee M.-K."/>
        </authorList>
    </citation>
    <scope>NUCLEOTIDE SEQUENCE [LARGE SCALE GENOMIC DNA]</scope>
    <source>
        <strain evidence="15 16">MKL-02</strain>
    </source>
</reference>
<evidence type="ECO:0000256" key="5">
    <source>
        <dbReference type="ARBA" id="ARBA00022737"/>
    </source>
</evidence>
<dbReference type="SUPFAM" id="SSF54631">
    <property type="entry name" value="CBS-domain pair"/>
    <property type="match status" value="1"/>
</dbReference>
<evidence type="ECO:0000256" key="6">
    <source>
        <dbReference type="ARBA" id="ARBA00022989"/>
    </source>
</evidence>
<dbReference type="InterPro" id="IPR044751">
    <property type="entry name" value="Ion_transp-like_CBS"/>
</dbReference>
<keyword evidence="16" id="KW-1185">Reference proteome</keyword>
<comment type="caution">
    <text evidence="15">The sequence shown here is derived from an EMBL/GenBank/DDBJ whole genome shotgun (WGS) entry which is preliminary data.</text>
</comment>